<feature type="compositionally biased region" description="Polar residues" evidence="1">
    <location>
        <begin position="133"/>
        <end position="144"/>
    </location>
</feature>
<reference evidence="2" key="1">
    <citation type="submission" date="2021-01" db="EMBL/GenBank/DDBJ databases">
        <authorList>
            <person name="Corre E."/>
            <person name="Pelletier E."/>
            <person name="Niang G."/>
            <person name="Scheremetjew M."/>
            <person name="Finn R."/>
            <person name="Kale V."/>
            <person name="Holt S."/>
            <person name="Cochrane G."/>
            <person name="Meng A."/>
            <person name="Brown T."/>
            <person name="Cohen L."/>
        </authorList>
    </citation>
    <scope>NUCLEOTIDE SEQUENCE</scope>
    <source>
        <strain evidence="2">Isolate 1302-5</strain>
    </source>
</reference>
<evidence type="ECO:0000313" key="2">
    <source>
        <dbReference type="EMBL" id="CAE2201513.1"/>
    </source>
</evidence>
<dbReference type="AlphaFoldDB" id="A0A7S4HJV5"/>
<feature type="compositionally biased region" description="Low complexity" evidence="1">
    <location>
        <begin position="116"/>
        <end position="131"/>
    </location>
</feature>
<name>A0A7S4HJV5_9STRA</name>
<proteinExistence type="predicted"/>
<protein>
    <submittedName>
        <fullName evidence="2">Uncharacterized protein</fullName>
    </submittedName>
</protein>
<organism evidence="2">
    <name type="scientific">Odontella aurita</name>
    <dbReference type="NCBI Taxonomy" id="265563"/>
    <lineage>
        <taxon>Eukaryota</taxon>
        <taxon>Sar</taxon>
        <taxon>Stramenopiles</taxon>
        <taxon>Ochrophyta</taxon>
        <taxon>Bacillariophyta</taxon>
        <taxon>Mediophyceae</taxon>
        <taxon>Biddulphiophycidae</taxon>
        <taxon>Eupodiscales</taxon>
        <taxon>Odontellaceae</taxon>
        <taxon>Odontella</taxon>
    </lineage>
</organism>
<dbReference type="EMBL" id="HBKQ01001308">
    <property type="protein sequence ID" value="CAE2201513.1"/>
    <property type="molecule type" value="Transcribed_RNA"/>
</dbReference>
<sequence>MSASGWGLTTALSDWGIGGATRSEEDSAGGADSGETPKTETKPASDVEVDSMTKEMESSVTSALASLGFGSTISDAPQSAEKEQQLVSTAEDGAPKVETTLASDEELASITKEMESSLSSALSGFGFGDSANRSDQTPTETQGVGVNEGLAPKIEVEKAAAAASSAIWSTFETVSELKAPSAVIGEWIEDLQKENELKDPHKSLRDSLDGFLKDRPSAKYEEWVEHLLISEGWDEDSAVVDDSFYWEKSAHRNVWNERNIEDGIKVEEAEAKRAYVAAMDSKLVATSAKSLSENSEEEVVFE</sequence>
<evidence type="ECO:0000256" key="1">
    <source>
        <dbReference type="SAM" id="MobiDB-lite"/>
    </source>
</evidence>
<accession>A0A7S4HJV5</accession>
<gene>
    <name evidence="2" type="ORF">OAUR00152_LOCUS921</name>
</gene>
<feature type="region of interest" description="Disordered" evidence="1">
    <location>
        <begin position="1"/>
        <end position="147"/>
    </location>
</feature>
<feature type="compositionally biased region" description="Polar residues" evidence="1">
    <location>
        <begin position="58"/>
        <end position="77"/>
    </location>
</feature>
<feature type="compositionally biased region" description="Basic and acidic residues" evidence="1">
    <location>
        <begin position="35"/>
        <end position="57"/>
    </location>
</feature>